<dbReference type="InterPro" id="IPR055396">
    <property type="entry name" value="DUF7088"/>
</dbReference>
<protein>
    <submittedName>
        <fullName evidence="4">Gliding motility-associated ABC transporter substrate-binding protein GldG</fullName>
    </submittedName>
</protein>
<dbReference type="RefSeq" id="WP_162445345.1">
    <property type="nucleotide sequence ID" value="NZ_CP048222.1"/>
</dbReference>
<feature type="domain" description="DUF7088" evidence="3">
    <location>
        <begin position="34"/>
        <end position="145"/>
    </location>
</feature>
<dbReference type="Pfam" id="PF23357">
    <property type="entry name" value="DUF7088"/>
    <property type="match status" value="1"/>
</dbReference>
<dbReference type="NCBIfam" id="TIGR03521">
    <property type="entry name" value="GldG"/>
    <property type="match status" value="1"/>
</dbReference>
<gene>
    <name evidence="4" type="primary">gldG</name>
    <name evidence="4" type="ORF">GXP67_23300</name>
</gene>
<keyword evidence="1" id="KW-0472">Membrane</keyword>
<accession>A0A6C0GMU4</accession>
<sequence>MKKKQLLQFGIGIGIIILLNIAATQLFFRIDLTEDKRYSISPATEQILENLDDQVFVTVYLAGDDLPAGFKRLETAIRERLEEFTVYGGKNIQYTFTDPGAIVDKKARSKFYQQLISKGIQPTNLFAKEGDRQIEKLIFPGALVSYQGKELPVLLLKGNKATGSEQILNQSVENVEFELASAMRKLSVTDKKRIGFLLGHGEPQGTEIADLVNSLQEYHEVYPVDLPKSPNLQGLDLIIVAKPDTFFSEEDKYKIDQFIVNGGKALFFVDALRLDSLTEKGAYAFPYNLNLDDLFFRYGVRLNGNLIQDLMSASIPLNIGNMGDQPQIKPMPWPYYPLLNTFSKHPVVRNMDVVYTRYVGTMDTVKATGIVKTPLMLTSQYTRLVPAPAHVSFNQAALDLNPALYQKGSFPTAYLLEGKFRSLFANRITSADPRSTTFKETGNASKVIVCSDGDLPTNEINPKTGKFLPLGYDRFSQNTFANKDFALNAIDYLLDENGVITARNKEIALRPLDKLRIREERLQWQVINLVAPVLLIVLFGIARAYGRKRKYAVAVNS</sequence>
<name>A0A6C0GMU4_9BACT</name>
<feature type="transmembrane region" description="Helical" evidence="1">
    <location>
        <begin position="522"/>
        <end position="542"/>
    </location>
</feature>
<reference evidence="4 5" key="1">
    <citation type="submission" date="2020-01" db="EMBL/GenBank/DDBJ databases">
        <authorList>
            <person name="Kim M.K."/>
        </authorList>
    </citation>
    <scope>NUCLEOTIDE SEQUENCE [LARGE SCALE GENOMIC DNA]</scope>
    <source>
        <strain evidence="4 5">172606-1</strain>
    </source>
</reference>
<proteinExistence type="predicted"/>
<dbReference type="AlphaFoldDB" id="A0A6C0GMU4"/>
<dbReference type="InterPro" id="IPR019196">
    <property type="entry name" value="ABC_transp_unknown"/>
</dbReference>
<dbReference type="Proteomes" id="UP000480178">
    <property type="component" value="Chromosome"/>
</dbReference>
<evidence type="ECO:0000256" key="1">
    <source>
        <dbReference type="SAM" id="Phobius"/>
    </source>
</evidence>
<feature type="transmembrane region" description="Helical" evidence="1">
    <location>
        <begin position="7"/>
        <end position="28"/>
    </location>
</feature>
<dbReference type="InterPro" id="IPR019863">
    <property type="entry name" value="Motility-assoc_ABC-rel_GldG"/>
</dbReference>
<dbReference type="EMBL" id="CP048222">
    <property type="protein sequence ID" value="QHT69356.1"/>
    <property type="molecule type" value="Genomic_DNA"/>
</dbReference>
<feature type="domain" description="ABC-type uncharacterised transport system" evidence="2">
    <location>
        <begin position="191"/>
        <end position="489"/>
    </location>
</feature>
<evidence type="ECO:0000259" key="3">
    <source>
        <dbReference type="Pfam" id="PF23357"/>
    </source>
</evidence>
<dbReference type="KEGG" id="rhoz:GXP67_23300"/>
<evidence type="ECO:0000313" key="4">
    <source>
        <dbReference type="EMBL" id="QHT69356.1"/>
    </source>
</evidence>
<dbReference type="Pfam" id="PF09822">
    <property type="entry name" value="ABC_transp_aux"/>
    <property type="match status" value="1"/>
</dbReference>
<keyword evidence="5" id="KW-1185">Reference proteome</keyword>
<organism evidence="4 5">
    <name type="scientific">Rhodocytophaga rosea</name>
    <dbReference type="NCBI Taxonomy" id="2704465"/>
    <lineage>
        <taxon>Bacteria</taxon>
        <taxon>Pseudomonadati</taxon>
        <taxon>Bacteroidota</taxon>
        <taxon>Cytophagia</taxon>
        <taxon>Cytophagales</taxon>
        <taxon>Rhodocytophagaceae</taxon>
        <taxon>Rhodocytophaga</taxon>
    </lineage>
</organism>
<keyword evidence="1" id="KW-0812">Transmembrane</keyword>
<keyword evidence="1" id="KW-1133">Transmembrane helix</keyword>
<evidence type="ECO:0000313" key="5">
    <source>
        <dbReference type="Proteomes" id="UP000480178"/>
    </source>
</evidence>
<evidence type="ECO:0000259" key="2">
    <source>
        <dbReference type="Pfam" id="PF09822"/>
    </source>
</evidence>